<dbReference type="EMBL" id="SAUX01000003">
    <property type="protein sequence ID" value="RWR31622.1"/>
    <property type="molecule type" value="Genomic_DNA"/>
</dbReference>
<keyword evidence="2 10" id="KW-0813">Transport</keyword>
<feature type="binding site" evidence="11">
    <location>
        <position position="459"/>
    </location>
    <ligand>
        <name>K(+)</name>
        <dbReference type="ChEBI" id="CHEBI:29103"/>
    </ligand>
</feature>
<keyword evidence="9 10" id="KW-0472">Membrane</keyword>
<feature type="binding site" evidence="11">
    <location>
        <position position="343"/>
    </location>
    <ligand>
        <name>K(+)</name>
        <dbReference type="ChEBI" id="CHEBI:29103"/>
    </ligand>
</feature>
<dbReference type="InterPro" id="IPR003445">
    <property type="entry name" value="Cat_transpt"/>
</dbReference>
<gene>
    <name evidence="13" type="ORF">D2T31_04255</name>
</gene>
<evidence type="ECO:0000313" key="13">
    <source>
        <dbReference type="EMBL" id="RWR31622.1"/>
    </source>
</evidence>
<keyword evidence="5 12" id="KW-0812">Transmembrane</keyword>
<feature type="transmembrane region" description="Helical" evidence="12">
    <location>
        <begin position="212"/>
        <end position="235"/>
    </location>
</feature>
<feature type="transmembrane region" description="Helical" evidence="12">
    <location>
        <begin position="35"/>
        <end position="56"/>
    </location>
</feature>
<feature type="transmembrane region" description="Helical" evidence="12">
    <location>
        <begin position="421"/>
        <end position="441"/>
    </location>
</feature>
<comment type="function">
    <text evidence="10">Low-affinity potassium transport system. Interacts with Trk system potassium uptake protein TrkA.</text>
</comment>
<evidence type="ECO:0000256" key="10">
    <source>
        <dbReference type="PIRNR" id="PIRNR006247"/>
    </source>
</evidence>
<accession>A0A443KFT0</accession>
<feature type="transmembrane region" description="Helical" evidence="12">
    <location>
        <begin position="301"/>
        <end position="320"/>
    </location>
</feature>
<feature type="binding site" evidence="11">
    <location>
        <position position="141"/>
    </location>
    <ligand>
        <name>K(+)</name>
        <dbReference type="ChEBI" id="CHEBI:29103"/>
    </ligand>
</feature>
<evidence type="ECO:0000256" key="8">
    <source>
        <dbReference type="ARBA" id="ARBA00023065"/>
    </source>
</evidence>
<evidence type="ECO:0000256" key="6">
    <source>
        <dbReference type="ARBA" id="ARBA00022958"/>
    </source>
</evidence>
<reference evidence="13 14" key="2">
    <citation type="submission" date="2019-01" db="EMBL/GenBank/DDBJ databases">
        <authorList>
            <person name="Li Y."/>
        </authorList>
    </citation>
    <scope>NUCLEOTIDE SEQUENCE [LARGE SCALE GENOMIC DNA]</scope>
    <source>
        <strain evidence="13 14">D19-10-3-21</strain>
    </source>
</reference>
<dbReference type="PANTHER" id="PTHR32024">
    <property type="entry name" value="TRK SYSTEM POTASSIUM UPTAKE PROTEIN TRKG-RELATED"/>
    <property type="match status" value="1"/>
</dbReference>
<keyword evidence="8 10" id="KW-0406">Ion transport</keyword>
<dbReference type="GO" id="GO:0005886">
    <property type="term" value="C:plasma membrane"/>
    <property type="evidence" value="ECO:0007669"/>
    <property type="project" value="UniProtKB-SubCell"/>
</dbReference>
<feature type="transmembrane region" description="Helical" evidence="12">
    <location>
        <begin position="162"/>
        <end position="182"/>
    </location>
</feature>
<dbReference type="InterPro" id="IPR004772">
    <property type="entry name" value="TrkH"/>
</dbReference>
<dbReference type="PANTHER" id="PTHR32024:SF3">
    <property type="entry name" value="TRK SYSTEM POTASSIUM UPTAKE PROTEIN"/>
    <property type="match status" value="1"/>
</dbReference>
<evidence type="ECO:0000256" key="9">
    <source>
        <dbReference type="ARBA" id="ARBA00023136"/>
    </source>
</evidence>
<keyword evidence="11" id="KW-0479">Metal-binding</keyword>
<name>A0A443KFT0_9RHOB</name>
<dbReference type="GO" id="GO:0015379">
    <property type="term" value="F:potassium:chloride symporter activity"/>
    <property type="evidence" value="ECO:0007669"/>
    <property type="project" value="InterPro"/>
</dbReference>
<evidence type="ECO:0000256" key="12">
    <source>
        <dbReference type="SAM" id="Phobius"/>
    </source>
</evidence>
<feature type="transmembrane region" description="Helical" evidence="12">
    <location>
        <begin position="255"/>
        <end position="280"/>
    </location>
</feature>
<feature type="transmembrane region" description="Helical" evidence="12">
    <location>
        <begin position="448"/>
        <end position="469"/>
    </location>
</feature>
<reference evidence="13 14" key="1">
    <citation type="submission" date="2019-01" db="EMBL/GenBank/DDBJ databases">
        <title>Sinorhodobacter populi sp. nov. isolated from the symptomatic bark tissue of Populus euramericana canker.</title>
        <authorList>
            <person name="Xu G."/>
        </authorList>
    </citation>
    <scope>NUCLEOTIDE SEQUENCE [LARGE SCALE GENOMIC DNA]</scope>
    <source>
        <strain evidence="13 14">D19-10-3-21</strain>
    </source>
</reference>
<evidence type="ECO:0000256" key="7">
    <source>
        <dbReference type="ARBA" id="ARBA00022989"/>
    </source>
</evidence>
<comment type="subcellular location">
    <subcellularLocation>
        <location evidence="10">Cell inner membrane</location>
        <topology evidence="10">Multi-pass membrane protein</topology>
    </subcellularLocation>
    <subcellularLocation>
        <location evidence="1">Cell membrane</location>
        <topology evidence="1">Multi-pass membrane protein</topology>
    </subcellularLocation>
</comment>
<keyword evidence="10" id="KW-0997">Cell inner membrane</keyword>
<keyword evidence="6 10" id="KW-0630">Potassium</keyword>
<dbReference type="PIRSF" id="PIRSF006247">
    <property type="entry name" value="TrkH"/>
    <property type="match status" value="1"/>
</dbReference>
<feature type="transmembrane region" description="Helical" evidence="12">
    <location>
        <begin position="98"/>
        <end position="118"/>
    </location>
</feature>
<dbReference type="GO" id="GO:0046872">
    <property type="term" value="F:metal ion binding"/>
    <property type="evidence" value="ECO:0007669"/>
    <property type="project" value="UniProtKB-KW"/>
</dbReference>
<protein>
    <recommendedName>
        <fullName evidence="10">Trk system potassium uptake protein</fullName>
    </recommendedName>
</protein>
<keyword evidence="3 10" id="KW-1003">Cell membrane</keyword>
<feature type="transmembrane region" description="Helical" evidence="12">
    <location>
        <begin position="357"/>
        <end position="381"/>
    </location>
</feature>
<dbReference type="Pfam" id="PF02386">
    <property type="entry name" value="TrkH"/>
    <property type="match status" value="1"/>
</dbReference>
<keyword evidence="7 12" id="KW-1133">Transmembrane helix</keyword>
<evidence type="ECO:0000256" key="4">
    <source>
        <dbReference type="ARBA" id="ARBA00022538"/>
    </source>
</evidence>
<evidence type="ECO:0000256" key="3">
    <source>
        <dbReference type="ARBA" id="ARBA00022475"/>
    </source>
</evidence>
<evidence type="ECO:0000313" key="14">
    <source>
        <dbReference type="Proteomes" id="UP000285295"/>
    </source>
</evidence>
<feature type="binding site" evidence="11">
    <location>
        <position position="248"/>
    </location>
    <ligand>
        <name>K(+)</name>
        <dbReference type="ChEBI" id="CHEBI:29103"/>
    </ligand>
</feature>
<evidence type="ECO:0000256" key="5">
    <source>
        <dbReference type="ARBA" id="ARBA00022692"/>
    </source>
</evidence>
<sequence length="510" mass="54992">MTPVACLGGFWFPPPPRRPAISASSENPMPDFGPVFHLLGVILLFLGITMIGPVALDFYDGSPNAANFAQVMLETMLFGGLLALAGRSGGPRALTLRQAYVLTVSIWICIPAFGALPFMQGAPHARFTDAYFEAVSGITGTGFSVFAKVESLPRSVVLWRSMLNWIGGLGIAFVAMVFLPVMRIGGMRYFQIEGFDTFGKIMPRAKDIARSLLEVYSILSLACMMAYLLCGLSFYDAVVHAMSTISMGGFASHDASFAVFPPAAQYAGTLFMLLSAMPFVRFIQLARGQGKALWFDVQVRAMLRWYACAVVLVIIYRLWRDTGSSEQIIRETAFNIASMMTGTGLAVAPIEPWGSFVMVVAFIVGMIGGCTGSTSAALSVFRVQVVLSVMKSAIQQMYAPHRVVQPRYGGKPLDENTIGSLMQYVTAYIMTLGICAVLISLDGADMTSALFAAWGALGNIGYAIGPIGGPTGTMVGFGTSATWIMTAAMLLGRLGLMAFFVLFLPRFWRD</sequence>
<dbReference type="OrthoDB" id="9810952at2"/>
<evidence type="ECO:0000256" key="1">
    <source>
        <dbReference type="ARBA" id="ARBA00004651"/>
    </source>
</evidence>
<evidence type="ECO:0000256" key="11">
    <source>
        <dbReference type="PIRSR" id="PIRSR006247-1"/>
    </source>
</evidence>
<feature type="transmembrane region" description="Helical" evidence="12">
    <location>
        <begin position="68"/>
        <end position="86"/>
    </location>
</feature>
<keyword evidence="4 10" id="KW-0633">Potassium transport</keyword>
<comment type="caution">
    <text evidence="13">The sequence shown here is derived from an EMBL/GenBank/DDBJ whole genome shotgun (WGS) entry which is preliminary data.</text>
</comment>
<evidence type="ECO:0000256" key="2">
    <source>
        <dbReference type="ARBA" id="ARBA00022448"/>
    </source>
</evidence>
<proteinExistence type="inferred from homology"/>
<dbReference type="AlphaFoldDB" id="A0A443KFT0"/>
<organism evidence="13 14">
    <name type="scientific">Paenirhodobacter populi</name>
    <dbReference type="NCBI Taxonomy" id="2306993"/>
    <lineage>
        <taxon>Bacteria</taxon>
        <taxon>Pseudomonadati</taxon>
        <taxon>Pseudomonadota</taxon>
        <taxon>Alphaproteobacteria</taxon>
        <taxon>Rhodobacterales</taxon>
        <taxon>Rhodobacter group</taxon>
        <taxon>Paenirhodobacter</taxon>
    </lineage>
</organism>
<feature type="transmembrane region" description="Helical" evidence="12">
    <location>
        <begin position="332"/>
        <end position="350"/>
    </location>
</feature>
<feature type="transmembrane region" description="Helical" evidence="12">
    <location>
        <begin position="481"/>
        <end position="504"/>
    </location>
</feature>
<comment type="similarity">
    <text evidence="10">Belongs to the TrkH potassium transport family.</text>
</comment>
<dbReference type="Proteomes" id="UP000285295">
    <property type="component" value="Unassembled WGS sequence"/>
</dbReference>